<proteinExistence type="predicted"/>
<keyword evidence="1" id="KW-1133">Transmembrane helix</keyword>
<sequence length="198" mass="21741">MLRIVNRVVTALIGLVLLALGLAVLCGGLGLPRSWGFSMPSGWPWTHGADVLLSDHNRTKWQDQGWWWPVVIAVLAVLLVLTLWWLLAQLRRRRLREVLIDSGDGGGAQLRGRAMEDVIAAEAEALPGVDRARVTLTGRRTRPRARIGLLLAAHAQPGPEAHRLRAEAIEHAVVSAGLDALPAEVRMRSARHRAERVS</sequence>
<dbReference type="RefSeq" id="WP_344569202.1">
    <property type="nucleotide sequence ID" value="NZ_BAAARJ010000019.1"/>
</dbReference>
<keyword evidence="3" id="KW-1185">Reference proteome</keyword>
<accession>A0ABN3QPG6</accession>
<organism evidence="2 3">
    <name type="scientific">Streptomyces axinellae</name>
    <dbReference type="NCBI Taxonomy" id="552788"/>
    <lineage>
        <taxon>Bacteria</taxon>
        <taxon>Bacillati</taxon>
        <taxon>Actinomycetota</taxon>
        <taxon>Actinomycetes</taxon>
        <taxon>Kitasatosporales</taxon>
        <taxon>Streptomycetaceae</taxon>
        <taxon>Streptomyces</taxon>
    </lineage>
</organism>
<evidence type="ECO:0000313" key="2">
    <source>
        <dbReference type="EMBL" id="GAA2631036.1"/>
    </source>
</evidence>
<keyword evidence="1" id="KW-0812">Transmembrane</keyword>
<name>A0ABN3QPG6_9ACTN</name>
<feature type="transmembrane region" description="Helical" evidence="1">
    <location>
        <begin position="66"/>
        <end position="87"/>
    </location>
</feature>
<evidence type="ECO:0000313" key="3">
    <source>
        <dbReference type="Proteomes" id="UP001501447"/>
    </source>
</evidence>
<dbReference type="NCBIfam" id="NF033218">
    <property type="entry name" value="anchor_AmaP"/>
    <property type="match status" value="1"/>
</dbReference>
<dbReference type="EMBL" id="BAAARJ010000019">
    <property type="protein sequence ID" value="GAA2631036.1"/>
    <property type="molecule type" value="Genomic_DNA"/>
</dbReference>
<protein>
    <submittedName>
        <fullName evidence="2">Alkaline shock response membrane anchor protein AmaP</fullName>
    </submittedName>
</protein>
<comment type="caution">
    <text evidence="2">The sequence shown here is derived from an EMBL/GenBank/DDBJ whole genome shotgun (WGS) entry which is preliminary data.</text>
</comment>
<dbReference type="Proteomes" id="UP001501447">
    <property type="component" value="Unassembled WGS sequence"/>
</dbReference>
<evidence type="ECO:0000256" key="1">
    <source>
        <dbReference type="SAM" id="Phobius"/>
    </source>
</evidence>
<reference evidence="2 3" key="1">
    <citation type="journal article" date="2019" name="Int. J. Syst. Evol. Microbiol.">
        <title>The Global Catalogue of Microorganisms (GCM) 10K type strain sequencing project: providing services to taxonomists for standard genome sequencing and annotation.</title>
        <authorList>
            <consortium name="The Broad Institute Genomics Platform"/>
            <consortium name="The Broad Institute Genome Sequencing Center for Infectious Disease"/>
            <person name="Wu L."/>
            <person name="Ma J."/>
        </authorList>
    </citation>
    <scope>NUCLEOTIDE SEQUENCE [LARGE SCALE GENOMIC DNA]</scope>
    <source>
        <strain evidence="2 3">JCM 16373</strain>
    </source>
</reference>
<gene>
    <name evidence="2" type="primary">amaP</name>
    <name evidence="2" type="ORF">GCM10009863_53360</name>
</gene>
<keyword evidence="1" id="KW-0472">Membrane</keyword>